<protein>
    <submittedName>
        <fullName evidence="2">GrBNV_gp37-like protein</fullName>
    </submittedName>
</protein>
<reference evidence="2" key="1">
    <citation type="journal article" date="2018" name="Infect. Genet. Evol.">
        <title>The dynamic evolution of Drosophila innubila Nudivirus.</title>
        <authorList>
            <person name="Hill T."/>
            <person name="Unckless R.L."/>
        </authorList>
    </citation>
    <scope>NUCLEOTIDE SEQUENCE [LARGE SCALE GENOMIC DNA]</scope>
    <source>
        <strain evidence="2">DiNV_CH01M</strain>
    </source>
</reference>
<sequence>MDPGMKNDMEPGTGVKTTSYNVKNDDSTSNENIKVSDTEQPKILEINTNDNANDANNNSVDVSHENVKTVESVVSTNVVGNETAVIAEKDKNVAETNNHVYANVKIVVKPDIIFDTNDKNDKNEAYTMCVDHSDDEDGTPDDDDDHNQHHHDDEDDDDDDDCGSSNNGRPTSNQVISKDLRVEDFVFVEERTLVNDTHQNPNNMDTSQTNKPTTEDVIINPIDIVRTENQRLSQTMVNNGLTMFTAPLTAPPPTSSSSSNSITSIHSQNIQNSTNGNINMESRKRKAPTMSISLLQFVHLLFEIRAEMIINVETRKISFNRSISSYVENCSATKYLKFDDISKNSGTETHTEQFNSKVYNCVINKLFIWFESQNATFLFPKEMLRYFLSTYLGFIKPSDFIDTNSIQKVDKRGKNIAQLMNGGILYEYAKGFDIFISSMSRSDLGDIQALKFIVEKRINIPSDTYELALNIKFSPKPHTQDSEYKHRPDYSQIMITNNKQMFVLITKNIVMIYDGNIFVAPTTNTEREFTVSMRENSKLGDTDYILLDIMFAVKIRVIDVLQCNINGNTKLPELYSERLDFIQKMVPDLRLATISPQKLSNDCSYIHKPNSGFGPSYIYYKSNLTAAAVGVVDKNVILAFHDRNEKTLVIKTKVSISGPVSYMIAIMPTVAQSDGPTILLDDIPTRIVGDIKDARIFKNVIPIELKDLNRLSIYSVRPISDVADYKPNAVRKESAILDDIHKQINLNPDLLTQILMKIATAPNMTLNDESRNIIRNILDPKFDISFDGYNNLT</sequence>
<dbReference type="Proteomes" id="UP000290195">
    <property type="component" value="Segment"/>
</dbReference>
<evidence type="ECO:0000313" key="3">
    <source>
        <dbReference type="Proteomes" id="UP000290195"/>
    </source>
</evidence>
<feature type="compositionally biased region" description="Acidic residues" evidence="1">
    <location>
        <begin position="133"/>
        <end position="145"/>
    </location>
</feature>
<proteinExistence type="predicted"/>
<accession>A0A2H4UXB6</accession>
<feature type="compositionally biased region" description="Polar residues" evidence="1">
    <location>
        <begin position="194"/>
        <end position="212"/>
    </location>
</feature>
<dbReference type="EMBL" id="MF966379">
    <property type="protein sequence ID" value="ATZ81561.1"/>
    <property type="molecule type" value="Genomic_DNA"/>
</dbReference>
<evidence type="ECO:0000313" key="2">
    <source>
        <dbReference type="EMBL" id="ATZ81561.1"/>
    </source>
</evidence>
<evidence type="ECO:0000256" key="1">
    <source>
        <dbReference type="SAM" id="MobiDB-lite"/>
    </source>
</evidence>
<feature type="region of interest" description="Disordered" evidence="1">
    <location>
        <begin position="250"/>
        <end position="278"/>
    </location>
</feature>
<feature type="compositionally biased region" description="Polar residues" evidence="1">
    <location>
        <begin position="15"/>
        <end position="33"/>
    </location>
</feature>
<feature type="compositionally biased region" description="Polar residues" evidence="1">
    <location>
        <begin position="163"/>
        <end position="176"/>
    </location>
</feature>
<feature type="region of interest" description="Disordered" evidence="1">
    <location>
        <begin position="130"/>
        <end position="177"/>
    </location>
</feature>
<gene>
    <name evidence="2" type="ORF">DiNV_CH01M_ORF73</name>
</gene>
<organism evidence="2">
    <name type="scientific">Drosophila innubila nudivirus</name>
    <dbReference type="NCBI Taxonomy" id="2057187"/>
    <lineage>
        <taxon>Viruses</taxon>
        <taxon>Viruses incertae sedis</taxon>
        <taxon>Naldaviricetes</taxon>
        <taxon>Lefavirales</taxon>
        <taxon>Nudiviridae</taxon>
        <taxon>Alphanudivirus</taxon>
        <taxon>Alphanudivirus droinnubilae</taxon>
    </lineage>
</organism>
<feature type="region of interest" description="Disordered" evidence="1">
    <location>
        <begin position="193"/>
        <end position="212"/>
    </location>
</feature>
<feature type="region of interest" description="Disordered" evidence="1">
    <location>
        <begin position="1"/>
        <end position="41"/>
    </location>
</feature>
<feature type="compositionally biased region" description="Low complexity" evidence="1">
    <location>
        <begin position="255"/>
        <end position="273"/>
    </location>
</feature>
<keyword evidence="3" id="KW-1185">Reference proteome</keyword>
<feature type="compositionally biased region" description="Acidic residues" evidence="1">
    <location>
        <begin position="153"/>
        <end position="162"/>
    </location>
</feature>
<dbReference type="OrthoDB" id="5189at10239"/>
<name>A0A2H4UXB6_9VIRU</name>